<dbReference type="InterPro" id="IPR055259">
    <property type="entry name" value="YkvP/CgeB_Glyco_trans-like"/>
</dbReference>
<dbReference type="AlphaFoldDB" id="Q30XA9"/>
<dbReference type="InterPro" id="IPR029063">
    <property type="entry name" value="SAM-dependent_MTases_sf"/>
</dbReference>
<evidence type="ECO:0000313" key="4">
    <source>
        <dbReference type="Proteomes" id="UP000002710"/>
    </source>
</evidence>
<protein>
    <submittedName>
        <fullName evidence="3">Methyltransferase type 11</fullName>
    </submittedName>
</protein>
<dbReference type="GO" id="GO:0008168">
    <property type="term" value="F:methyltransferase activity"/>
    <property type="evidence" value="ECO:0007669"/>
    <property type="project" value="UniProtKB-KW"/>
</dbReference>
<dbReference type="PANTHER" id="PTHR43861">
    <property type="entry name" value="TRANS-ACONITATE 2-METHYLTRANSFERASE-RELATED"/>
    <property type="match status" value="1"/>
</dbReference>
<name>Q30XA9_OLEA2</name>
<dbReference type="HOGENOM" id="CLU_439873_0_0_7"/>
<proteinExistence type="predicted"/>
<dbReference type="eggNOG" id="COG4641">
    <property type="taxonomic scope" value="Bacteria"/>
</dbReference>
<dbReference type="Gene3D" id="3.40.50.150">
    <property type="entry name" value="Vaccinia Virus protein VP39"/>
    <property type="match status" value="1"/>
</dbReference>
<feature type="domain" description="Spore protein YkvP/CgeB glycosyl transferase-like" evidence="2">
    <location>
        <begin position="216"/>
        <end position="332"/>
    </location>
</feature>
<dbReference type="Pfam" id="PF13489">
    <property type="entry name" value="Methyltransf_23"/>
    <property type="match status" value="1"/>
</dbReference>
<reference evidence="3 4" key="1">
    <citation type="journal article" date="2011" name="J. Bacteriol.">
        <title>Complete genome sequence and updated annotation of Desulfovibrio alaskensis G20.</title>
        <authorList>
            <person name="Hauser L.J."/>
            <person name="Land M.L."/>
            <person name="Brown S.D."/>
            <person name="Larimer F."/>
            <person name="Keller K.L."/>
            <person name="Rapp-Giles B.J."/>
            <person name="Price M.N."/>
            <person name="Lin M."/>
            <person name="Bruce D.C."/>
            <person name="Detter J.C."/>
            <person name="Tapia R."/>
            <person name="Han C.S."/>
            <person name="Goodwin L.A."/>
            <person name="Cheng J.F."/>
            <person name="Pitluck S."/>
            <person name="Copeland A."/>
            <person name="Lucas S."/>
            <person name="Nolan M."/>
            <person name="Lapidus A.L."/>
            <person name="Palumbo A.V."/>
            <person name="Wall J.D."/>
        </authorList>
    </citation>
    <scope>NUCLEOTIDE SEQUENCE [LARGE SCALE GENOMIC DNA]</scope>
    <source>
        <strain evidence="4">ATCC BAA 1058 / DSM 17464 / G20</strain>
    </source>
</reference>
<evidence type="ECO:0000259" key="2">
    <source>
        <dbReference type="Pfam" id="PF13524"/>
    </source>
</evidence>
<dbReference type="RefSeq" id="WP_011368679.1">
    <property type="nucleotide sequence ID" value="NC_007519.1"/>
</dbReference>
<keyword evidence="1 3" id="KW-0808">Transferase</keyword>
<dbReference type="Proteomes" id="UP000002710">
    <property type="component" value="Chromosome"/>
</dbReference>
<dbReference type="CDD" id="cd02440">
    <property type="entry name" value="AdoMet_MTases"/>
    <property type="match status" value="1"/>
</dbReference>
<organism evidence="3 4">
    <name type="scientific">Oleidesulfovibrio alaskensis (strain ATCC BAA-1058 / DSM 17464 / G20)</name>
    <name type="common">Desulfovibrio alaskensis</name>
    <dbReference type="NCBI Taxonomy" id="207559"/>
    <lineage>
        <taxon>Bacteria</taxon>
        <taxon>Pseudomonadati</taxon>
        <taxon>Thermodesulfobacteriota</taxon>
        <taxon>Desulfovibrionia</taxon>
        <taxon>Desulfovibrionales</taxon>
        <taxon>Desulfovibrionaceae</taxon>
        <taxon>Oleidesulfovibrio</taxon>
    </lineage>
</organism>
<dbReference type="Pfam" id="PF13524">
    <property type="entry name" value="Glyco_trans_1_2"/>
    <property type="match status" value="1"/>
</dbReference>
<evidence type="ECO:0000313" key="3">
    <source>
        <dbReference type="EMBL" id="ABB39687.1"/>
    </source>
</evidence>
<dbReference type="PANTHER" id="PTHR43861:SF3">
    <property type="entry name" value="PUTATIVE (AFU_ORTHOLOGUE AFUA_2G14390)-RELATED"/>
    <property type="match status" value="1"/>
</dbReference>
<gene>
    <name evidence="3" type="ordered locus">Dde_2892</name>
</gene>
<dbReference type="EMBL" id="CP000112">
    <property type="protein sequence ID" value="ABB39687.1"/>
    <property type="molecule type" value="Genomic_DNA"/>
</dbReference>
<keyword evidence="4" id="KW-1185">Reference proteome</keyword>
<accession>Q30XA9</accession>
<evidence type="ECO:0000256" key="1">
    <source>
        <dbReference type="ARBA" id="ARBA00022679"/>
    </source>
</evidence>
<keyword evidence="3" id="KW-0489">Methyltransferase</keyword>
<dbReference type="SUPFAM" id="SSF53335">
    <property type="entry name" value="S-adenosyl-L-methionine-dependent methyltransferases"/>
    <property type="match status" value="1"/>
</dbReference>
<dbReference type="STRING" id="207559.Dde_2892"/>
<dbReference type="GO" id="GO:0032259">
    <property type="term" value="P:methylation"/>
    <property type="evidence" value="ECO:0007669"/>
    <property type="project" value="UniProtKB-KW"/>
</dbReference>
<sequence length="621" mass="70750">MWQLSEAEIELSNVSHKEIKYLWVYSAANIHVVNWHQKLISQRRAAGYDVKGICNTLPEDNYRWYPYAELDQKWRRRHKGLMELYSQIALAMEDRDVLILYNGANLHPEFVQQLSGFKVYTFGDPESWNQLAGPIGPAFDLHFGNQFSEVEKFKKNGMVNAYFCPLGSQVFKDEVDHLNKEQLLDIRLRQNSIALFCGRTGWRNERLDTLYAAFPTAYIKGKGWPAGYATEQEIKETYLTTQIGWNIHNTTGFNFRTYDLASYGVMQLCDCTEDLHKIFIEGSEIIGYSSVAECIEKTNYYLSHPEEQREIAYNAWRRWQRDYTPSKVWDYLTRRIALHLPEAKRKQSSINSADHLMSQLQIDAAGITHWESSYAASKGIAKGWEPYGYTAKTLENILLKALAQSQPDSILEVGCGNSSWLPYLGKRTGASVSGLDYSASGCKLAEANLAAEQVEGTIYHGDLFSPPENLIGQFDFVYSLGVVEHFSDTDGVIMALKRFVRPGGWLLTEIPNLKGSFHGLLTHFWQPGIFFKHVPLNSDDLSTAYERCGLSQVEAGYAGLFSLNIVAWGKEPRWPQAEKTLLPLLYPTVRLSERVLAKVKNYKSPIHFLAPFIYATGRVEN</sequence>
<dbReference type="KEGG" id="dde:Dde_2892"/>
<dbReference type="eggNOG" id="COG2227">
    <property type="taxonomic scope" value="Bacteria"/>
</dbReference>